<dbReference type="EMBL" id="SJPQ01000002">
    <property type="protein sequence ID" value="TWT88352.1"/>
    <property type="molecule type" value="Genomic_DNA"/>
</dbReference>
<accession>A0A5C5ZLM5</accession>
<dbReference type="InterPro" id="IPR011050">
    <property type="entry name" value="Pectin_lyase_fold/virulence"/>
</dbReference>
<sequence length="628" mass="65356">MISLPVRRLVAQPSASAYSNPARAPRSRENGAACRALLLAALLVLGGGLAAEAQIALPVANGDFEFGSAGDSPPSGWTNTENFFWIGDSSFSGADPSGGYSGSKFVSASWQYGGLPDSGSLSGGAANSASMYQDIDLTPYAAQLGGGDQYLGLSYAYYDSDPLDLGLISYDYLDSGGATIGPGYAADTSAGGGWSYVSGMSNEPVPSNAATLRIVLGAEQNGGGTARNIAFDAISASLVPEPVETGRTLPIGFATVGDGVTGGAAGPLVTATTAEEFRSYATQSGPLNINVVGALNVGGVSVASNKTILGVGESAGLVGSLQLSGVSNVIVKNLELSNPSGVGEGDVLTLRGSTNVWIDHNDIFNSTDGLLDIIRESDNVTVSWNEFYYTDEFASNVNRGHRYAMLIGNGDGATEDADNLHVTLHHNHWGDNVHERMPRVRYGDIHAFNEFYNSQGNNYVIRSAIGAEVLVENSVFENVNTPYEKQQGGQVEAVGNLLRGASGAAQGGDDVFTPPYAYTPDDASEVKVLVLTRAGAGAALPGDFNDDGVVDAADFTVWRDNLGAPAVLTLANEVDGGLVGDAQYQTWVNNFGAEREIDLRSLASVPEPLSGTLLLVWCLLAARPRRVV</sequence>
<dbReference type="PANTHER" id="PTHR31683">
    <property type="entry name" value="PECTATE LYASE 18-RELATED"/>
    <property type="match status" value="1"/>
</dbReference>
<dbReference type="Pfam" id="PF00544">
    <property type="entry name" value="Pectate_lyase_4"/>
    <property type="match status" value="1"/>
</dbReference>
<dbReference type="GO" id="GO:0000272">
    <property type="term" value="P:polysaccharide catabolic process"/>
    <property type="evidence" value="ECO:0007669"/>
    <property type="project" value="UniProtKB-KW"/>
</dbReference>
<dbReference type="InterPro" id="IPR002022">
    <property type="entry name" value="Pec_lyase"/>
</dbReference>
<comment type="subcellular location">
    <subcellularLocation>
        <location evidence="3">Secreted</location>
    </subcellularLocation>
</comment>
<reference evidence="5 6" key="1">
    <citation type="submission" date="2019-02" db="EMBL/GenBank/DDBJ databases">
        <title>Deep-cultivation of Planctomycetes and their phenomic and genomic characterization uncovers novel biology.</title>
        <authorList>
            <person name="Wiegand S."/>
            <person name="Jogler M."/>
            <person name="Boedeker C."/>
            <person name="Pinto D."/>
            <person name="Vollmers J."/>
            <person name="Rivas-Marin E."/>
            <person name="Kohn T."/>
            <person name="Peeters S.H."/>
            <person name="Heuer A."/>
            <person name="Rast P."/>
            <person name="Oberbeckmann S."/>
            <person name="Bunk B."/>
            <person name="Jeske O."/>
            <person name="Meyerdierks A."/>
            <person name="Storesund J.E."/>
            <person name="Kallscheuer N."/>
            <person name="Luecker S."/>
            <person name="Lage O.M."/>
            <person name="Pohl T."/>
            <person name="Merkel B.J."/>
            <person name="Hornburger P."/>
            <person name="Mueller R.-W."/>
            <person name="Bruemmer F."/>
            <person name="Labrenz M."/>
            <person name="Spormann A.M."/>
            <person name="Op Den Camp H."/>
            <person name="Overmann J."/>
            <person name="Amann R."/>
            <person name="Jetten M.S.M."/>
            <person name="Mascher T."/>
            <person name="Medema M.H."/>
            <person name="Devos D.P."/>
            <person name="Kaster A.-K."/>
            <person name="Ovreas L."/>
            <person name="Rohde M."/>
            <person name="Galperin M.Y."/>
            <person name="Jogler C."/>
        </authorList>
    </citation>
    <scope>NUCLEOTIDE SEQUENCE [LARGE SCALE GENOMIC DNA]</scope>
    <source>
        <strain evidence="5 6">Mal64</strain>
    </source>
</reference>
<evidence type="ECO:0000256" key="3">
    <source>
        <dbReference type="RuleBase" id="RU361173"/>
    </source>
</evidence>
<dbReference type="InterPro" id="IPR018247">
    <property type="entry name" value="EF_Hand_1_Ca_BS"/>
</dbReference>
<keyword evidence="3" id="KW-0964">Secreted</keyword>
<dbReference type="PROSITE" id="PS00018">
    <property type="entry name" value="EF_HAND_1"/>
    <property type="match status" value="1"/>
</dbReference>
<dbReference type="Gene3D" id="2.60.120.260">
    <property type="entry name" value="Galactose-binding domain-like"/>
    <property type="match status" value="1"/>
</dbReference>
<dbReference type="RefSeq" id="WP_197525602.1">
    <property type="nucleotide sequence ID" value="NZ_SJPQ01000002.1"/>
</dbReference>
<evidence type="ECO:0000256" key="1">
    <source>
        <dbReference type="ARBA" id="ARBA00016512"/>
    </source>
</evidence>
<dbReference type="InterPro" id="IPR012334">
    <property type="entry name" value="Pectin_lyas_fold"/>
</dbReference>
<evidence type="ECO:0000313" key="5">
    <source>
        <dbReference type="EMBL" id="TWT88352.1"/>
    </source>
</evidence>
<dbReference type="PANTHER" id="PTHR31683:SF18">
    <property type="entry name" value="PECTATE LYASE 21-RELATED"/>
    <property type="match status" value="1"/>
</dbReference>
<organism evidence="5 6">
    <name type="scientific">Pseudobythopirellula maris</name>
    <dbReference type="NCBI Taxonomy" id="2527991"/>
    <lineage>
        <taxon>Bacteria</taxon>
        <taxon>Pseudomonadati</taxon>
        <taxon>Planctomycetota</taxon>
        <taxon>Planctomycetia</taxon>
        <taxon>Pirellulales</taxon>
        <taxon>Lacipirellulaceae</taxon>
        <taxon>Pseudobythopirellula</taxon>
    </lineage>
</organism>
<feature type="domain" description="Pectate lyase" evidence="4">
    <location>
        <begin position="264"/>
        <end position="482"/>
    </location>
</feature>
<dbReference type="InterPro" id="IPR045032">
    <property type="entry name" value="PEL"/>
</dbReference>
<comment type="caution">
    <text evidence="5">The sequence shown here is derived from an EMBL/GenBank/DDBJ whole genome shotgun (WGS) entry which is preliminary data.</text>
</comment>
<name>A0A5C5ZLM5_9BACT</name>
<dbReference type="Gene3D" id="2.160.20.10">
    <property type="entry name" value="Single-stranded right-handed beta-helix, Pectin lyase-like"/>
    <property type="match status" value="1"/>
</dbReference>
<keyword evidence="2 3" id="KW-0456">Lyase</keyword>
<dbReference type="GO" id="GO:0030570">
    <property type="term" value="F:pectate lyase activity"/>
    <property type="evidence" value="ECO:0007669"/>
    <property type="project" value="InterPro"/>
</dbReference>
<keyword evidence="3" id="KW-0624">Polysaccharide degradation</keyword>
<keyword evidence="3" id="KW-0119">Carbohydrate metabolism</keyword>
<proteinExistence type="inferred from homology"/>
<dbReference type="Proteomes" id="UP000315440">
    <property type="component" value="Unassembled WGS sequence"/>
</dbReference>
<evidence type="ECO:0000256" key="2">
    <source>
        <dbReference type="ARBA" id="ARBA00023239"/>
    </source>
</evidence>
<keyword evidence="6" id="KW-1185">Reference proteome</keyword>
<comment type="similarity">
    <text evidence="3">Belongs to the polysaccharide lyase 1 family.</text>
</comment>
<evidence type="ECO:0000313" key="6">
    <source>
        <dbReference type="Proteomes" id="UP000315440"/>
    </source>
</evidence>
<dbReference type="AlphaFoldDB" id="A0A5C5ZLM5"/>
<dbReference type="SUPFAM" id="SSF51126">
    <property type="entry name" value="Pectin lyase-like"/>
    <property type="match status" value="1"/>
</dbReference>
<dbReference type="SMART" id="SM00656">
    <property type="entry name" value="Amb_all"/>
    <property type="match status" value="1"/>
</dbReference>
<protein>
    <recommendedName>
        <fullName evidence="1">Probable pectate lyase C</fullName>
    </recommendedName>
</protein>
<gene>
    <name evidence="5" type="primary">pelA_3</name>
    <name evidence="5" type="ORF">Mal64_18320</name>
</gene>
<evidence type="ECO:0000259" key="4">
    <source>
        <dbReference type="SMART" id="SM00656"/>
    </source>
</evidence>
<dbReference type="GO" id="GO:0005576">
    <property type="term" value="C:extracellular region"/>
    <property type="evidence" value="ECO:0007669"/>
    <property type="project" value="UniProtKB-SubCell"/>
</dbReference>